<proteinExistence type="predicted"/>
<organism evidence="1 2">
    <name type="scientific">Melia azedarach</name>
    <name type="common">Chinaberry tree</name>
    <dbReference type="NCBI Taxonomy" id="155640"/>
    <lineage>
        <taxon>Eukaryota</taxon>
        <taxon>Viridiplantae</taxon>
        <taxon>Streptophyta</taxon>
        <taxon>Embryophyta</taxon>
        <taxon>Tracheophyta</taxon>
        <taxon>Spermatophyta</taxon>
        <taxon>Magnoliopsida</taxon>
        <taxon>eudicotyledons</taxon>
        <taxon>Gunneridae</taxon>
        <taxon>Pentapetalae</taxon>
        <taxon>rosids</taxon>
        <taxon>malvids</taxon>
        <taxon>Sapindales</taxon>
        <taxon>Meliaceae</taxon>
        <taxon>Melia</taxon>
    </lineage>
</organism>
<reference evidence="1 2" key="1">
    <citation type="journal article" date="2023" name="Science">
        <title>Complex scaffold remodeling in plant triterpene biosynthesis.</title>
        <authorList>
            <person name="De La Pena R."/>
            <person name="Hodgson H."/>
            <person name="Liu J.C."/>
            <person name="Stephenson M.J."/>
            <person name="Martin A.C."/>
            <person name="Owen C."/>
            <person name="Harkess A."/>
            <person name="Leebens-Mack J."/>
            <person name="Jimenez L.E."/>
            <person name="Osbourn A."/>
            <person name="Sattely E.S."/>
        </authorList>
    </citation>
    <scope>NUCLEOTIDE SEQUENCE [LARGE SCALE GENOMIC DNA]</scope>
    <source>
        <strain evidence="2">cv. JPN11</strain>
        <tissue evidence="1">Leaf</tissue>
    </source>
</reference>
<dbReference type="EMBL" id="CM051397">
    <property type="protein sequence ID" value="KAJ4720151.1"/>
    <property type="molecule type" value="Genomic_DNA"/>
</dbReference>
<sequence>MPMSSTVIRVTGNGTICQEMPKAISGVLWHSGNPLEAPFALFLLQLSVISVVSQLFDLFLKHIGQSSIMSQILGGVIFGPSMLGHIKVFSENFFPTGSIINLKVAAIFGLMFFLFTVSVKLDPTMILRPGRKAMVIGFSLFILTSTLTVGLAFIFVKFLPMESSLSDSLLYLAATQTISGCPVIATLLTELKILNTDIGQLALSSSMFCDVLGISLTVIAFSVFISKERSMVTMICALSSAIALLATIIFILRPIILWMLNNSSEDKPVNQKYILSIFIFVLVIGFLGEVVGQHYLFGPLILGLVVPDGPPLGAAIVSKLETFFSRMLYPVYLALSGLETNVFKIQLQNMWIVGILVLFASIVKIGAVMLPAAYSNITRQDAFVLGLILNSKGFFEVIVFNVLKQDQILTEEDFSLSILSVLVVSGIITPLVKFLYDPSIRYIPINRSTIQHANHDSELRILVCIHNHESIPTIINLLEISHATESSPVAATALILLELVGRSAPILVANKIEGHSESNTSTTSCVGNALRLYEHHNQGHATVQSFTSICLFETMHNDVYRVAREKRAMIIILPFHRQGAIDGSDRAINPAIKNLNLNILQKAPCSVGILIDRGILTGSLCVLTGQVLFHVASVFIGGPDDVESLAYASRMARHQCVRLTVIRFLLFGAENTKDRKRDCDLINDYRRVNIGNKNFEYLEEMVRDGAGLAASLIGFADDFDLILVGKSHQESQIFAGLEAWSECPEVGVIGDMLASPDFGRRASVLVVQQQRVGGKLMHRSMQPVVTDRESVVHDVPYNEASRLENNYASSISIDRN</sequence>
<protein>
    <submittedName>
        <fullName evidence="1">Cation/H(+) antiporter 15-like</fullName>
    </submittedName>
</protein>
<comment type="caution">
    <text evidence="1">The sequence shown here is derived from an EMBL/GenBank/DDBJ whole genome shotgun (WGS) entry which is preliminary data.</text>
</comment>
<name>A0ACC1Y9N0_MELAZ</name>
<gene>
    <name evidence="1" type="ORF">OWV82_008023</name>
</gene>
<accession>A0ACC1Y9N0</accession>
<evidence type="ECO:0000313" key="1">
    <source>
        <dbReference type="EMBL" id="KAJ4720151.1"/>
    </source>
</evidence>
<keyword evidence="2" id="KW-1185">Reference proteome</keyword>
<evidence type="ECO:0000313" key="2">
    <source>
        <dbReference type="Proteomes" id="UP001164539"/>
    </source>
</evidence>
<dbReference type="Proteomes" id="UP001164539">
    <property type="component" value="Chromosome 4"/>
</dbReference>